<dbReference type="SMART" id="SM00240">
    <property type="entry name" value="FHA"/>
    <property type="match status" value="1"/>
</dbReference>
<dbReference type="InterPro" id="IPR008984">
    <property type="entry name" value="SMAD_FHA_dom_sf"/>
</dbReference>
<dbReference type="STRING" id="525909.Afer_0092"/>
<dbReference type="Gene3D" id="2.60.200.20">
    <property type="match status" value="1"/>
</dbReference>
<feature type="domain" description="FHA" evidence="2">
    <location>
        <begin position="146"/>
        <end position="195"/>
    </location>
</feature>
<evidence type="ECO:0000259" key="2">
    <source>
        <dbReference type="PROSITE" id="PS50006"/>
    </source>
</evidence>
<dbReference type="RefSeq" id="WP_012784182.1">
    <property type="nucleotide sequence ID" value="NC_013124.1"/>
</dbReference>
<dbReference type="Proteomes" id="UP000000771">
    <property type="component" value="Chromosome"/>
</dbReference>
<proteinExistence type="predicted"/>
<protein>
    <submittedName>
        <fullName evidence="3">FHA domain containing protein</fullName>
    </submittedName>
</protein>
<organism evidence="3 4">
    <name type="scientific">Acidimicrobium ferrooxidans (strain DSM 10331 / JCM 15462 / NBRC 103882 / ICP)</name>
    <dbReference type="NCBI Taxonomy" id="525909"/>
    <lineage>
        <taxon>Bacteria</taxon>
        <taxon>Bacillati</taxon>
        <taxon>Actinomycetota</taxon>
        <taxon>Acidimicrobiia</taxon>
        <taxon>Acidimicrobiales</taxon>
        <taxon>Acidimicrobiaceae</taxon>
        <taxon>Acidimicrobium</taxon>
    </lineage>
</organism>
<dbReference type="InterPro" id="IPR000253">
    <property type="entry name" value="FHA_dom"/>
</dbReference>
<dbReference type="KEGG" id="afo:Afer_0092"/>
<dbReference type="eggNOG" id="COG1716">
    <property type="taxonomic scope" value="Bacteria"/>
</dbReference>
<gene>
    <name evidence="3" type="ordered locus">Afer_0092</name>
</gene>
<evidence type="ECO:0000313" key="3">
    <source>
        <dbReference type="EMBL" id="ACU53063.1"/>
    </source>
</evidence>
<keyword evidence="4" id="KW-1185">Reference proteome</keyword>
<dbReference type="Gene3D" id="3.30.2320.60">
    <property type="entry name" value="FhaA, phosphopeptide-binding domain (DUF3662)"/>
    <property type="match status" value="1"/>
</dbReference>
<evidence type="ECO:0000256" key="1">
    <source>
        <dbReference type="ARBA" id="ARBA00022553"/>
    </source>
</evidence>
<dbReference type="InterPro" id="IPR050923">
    <property type="entry name" value="Cell_Proc_Reg/RNA_Proc"/>
</dbReference>
<dbReference type="EMBL" id="CP001631">
    <property type="protein sequence ID" value="ACU53063.1"/>
    <property type="molecule type" value="Genomic_DNA"/>
</dbReference>
<sequence>MALEQFERRIASAVESIFSKGAPRGIEPAEIGRRLVREIERDVRIGVRSEIAPNRIVVALAPSDLEELGPLRARVEEELAELARETVDDNGFELLGPIALTIDADPQLKAGTFYIDTAFVEDATYRNRWRFILPDGAPVELGPGSYIIGRQSGADVRIDDNRVSRRHAEVTIAEGTATVTDLGSTNGTFVNGERVARPTELQAGDVLRLGAVEVRVERG</sequence>
<accession>C7M1L4</accession>
<dbReference type="InterPro" id="IPR022128">
    <property type="entry name" value="FhaA_N"/>
</dbReference>
<dbReference type="HOGENOM" id="CLU_047963_1_1_11"/>
<keyword evidence="1" id="KW-0597">Phosphoprotein</keyword>
<dbReference type="PANTHER" id="PTHR23308">
    <property type="entry name" value="NUCLEAR INHIBITOR OF PROTEIN PHOSPHATASE-1"/>
    <property type="match status" value="1"/>
</dbReference>
<dbReference type="SUPFAM" id="SSF49879">
    <property type="entry name" value="SMAD/FHA domain"/>
    <property type="match status" value="1"/>
</dbReference>
<dbReference type="CDD" id="cd00060">
    <property type="entry name" value="FHA"/>
    <property type="match status" value="1"/>
</dbReference>
<name>C7M1L4_ACIFD</name>
<dbReference type="InterPro" id="IPR042287">
    <property type="entry name" value="FhaA_N_sf"/>
</dbReference>
<dbReference type="Pfam" id="PF12401">
    <property type="entry name" value="FhaA_N"/>
    <property type="match status" value="1"/>
</dbReference>
<dbReference type="Pfam" id="PF00498">
    <property type="entry name" value="FHA"/>
    <property type="match status" value="1"/>
</dbReference>
<dbReference type="AlphaFoldDB" id="C7M1L4"/>
<dbReference type="OrthoDB" id="151099at2"/>
<reference evidence="3 4" key="1">
    <citation type="journal article" date="2009" name="Stand. Genomic Sci.">
        <title>Complete genome sequence of Acidimicrobium ferrooxidans type strain (ICP).</title>
        <authorList>
            <person name="Clum A."/>
            <person name="Nolan M."/>
            <person name="Lang E."/>
            <person name="Glavina Del Rio T."/>
            <person name="Tice H."/>
            <person name="Copeland A."/>
            <person name="Cheng J.F."/>
            <person name="Lucas S."/>
            <person name="Chen F."/>
            <person name="Bruce D."/>
            <person name="Goodwin L."/>
            <person name="Pitluck S."/>
            <person name="Ivanova N."/>
            <person name="Mavrommatis K."/>
            <person name="Mikhailova N."/>
            <person name="Pati A."/>
            <person name="Chen A."/>
            <person name="Palaniappan K."/>
            <person name="Goker M."/>
            <person name="Spring S."/>
            <person name="Land M."/>
            <person name="Hauser L."/>
            <person name="Chang Y.J."/>
            <person name="Jeffries C.C."/>
            <person name="Chain P."/>
            <person name="Bristow J."/>
            <person name="Eisen J.A."/>
            <person name="Markowitz V."/>
            <person name="Hugenholtz P."/>
            <person name="Kyrpides N.C."/>
            <person name="Klenk H.P."/>
            <person name="Lapidus A."/>
        </authorList>
    </citation>
    <scope>NUCLEOTIDE SEQUENCE [LARGE SCALE GENOMIC DNA]</scope>
    <source>
        <strain evidence="4">DSM 10331 / JCM 15462 / NBRC 103882 / ICP</strain>
    </source>
</reference>
<dbReference type="PROSITE" id="PS50006">
    <property type="entry name" value="FHA_DOMAIN"/>
    <property type="match status" value="1"/>
</dbReference>
<evidence type="ECO:0000313" key="4">
    <source>
        <dbReference type="Proteomes" id="UP000000771"/>
    </source>
</evidence>